<evidence type="ECO:0000313" key="2">
    <source>
        <dbReference type="Proteomes" id="UP000233526"/>
    </source>
</evidence>
<reference evidence="1 2" key="1">
    <citation type="journal article" date="2017" name="Front. Microbiol.">
        <title>Strong Genomic and Phenotypic Heterogeneity in the Aeromonas sobria Species Complex.</title>
        <authorList>
            <person name="Gauthier J."/>
            <person name="Vincent A.T."/>
            <person name="Charette S.J."/>
            <person name="Derome N."/>
        </authorList>
    </citation>
    <scope>NUCLEOTIDE SEQUENCE [LARGE SCALE GENOMIC DNA]</scope>
    <source>
        <strain evidence="1 2">JF2635</strain>
    </source>
</reference>
<proteinExistence type="predicted"/>
<comment type="caution">
    <text evidence="1">The sequence shown here is derived from an EMBL/GenBank/DDBJ whole genome shotgun (WGS) entry which is preliminary data.</text>
</comment>
<protein>
    <submittedName>
        <fullName evidence="1">Uncharacterized protein</fullName>
    </submittedName>
</protein>
<dbReference type="AlphaFoldDB" id="A0A2N3J7Z8"/>
<dbReference type="Proteomes" id="UP000233526">
    <property type="component" value="Unassembled WGS sequence"/>
</dbReference>
<name>A0A2N3J7Z8_AERSO</name>
<dbReference type="RefSeq" id="WP_101315807.1">
    <property type="nucleotide sequence ID" value="NZ_CAWNSS010000002.1"/>
</dbReference>
<sequence>MGLFDKIAHAIGDKVGDVMLDRDMYDVPRMSDDRVRDIICGREKVPAHIKASAIKEGFKRSLKD</sequence>
<organism evidence="1 2">
    <name type="scientific">Aeromonas sobria</name>
    <dbReference type="NCBI Taxonomy" id="646"/>
    <lineage>
        <taxon>Bacteria</taxon>
        <taxon>Pseudomonadati</taxon>
        <taxon>Pseudomonadota</taxon>
        <taxon>Gammaproteobacteria</taxon>
        <taxon>Aeromonadales</taxon>
        <taxon>Aeromonadaceae</taxon>
        <taxon>Aeromonas</taxon>
    </lineage>
</organism>
<gene>
    <name evidence="1" type="ORF">AOX56_02370</name>
</gene>
<accession>A0A2N3J7Z8</accession>
<dbReference type="EMBL" id="LJZX01000002">
    <property type="protein sequence ID" value="PKQ82693.1"/>
    <property type="molecule type" value="Genomic_DNA"/>
</dbReference>
<evidence type="ECO:0000313" key="1">
    <source>
        <dbReference type="EMBL" id="PKQ82693.1"/>
    </source>
</evidence>